<evidence type="ECO:0000259" key="2">
    <source>
        <dbReference type="Pfam" id="PF07589"/>
    </source>
</evidence>
<dbReference type="InterPro" id="IPR013424">
    <property type="entry name" value="Ice-binding_C"/>
</dbReference>
<comment type="caution">
    <text evidence="3">The sequence shown here is derived from an EMBL/GenBank/DDBJ whole genome shotgun (WGS) entry which is preliminary data.</text>
</comment>
<keyword evidence="1" id="KW-0732">Signal</keyword>
<evidence type="ECO:0000256" key="1">
    <source>
        <dbReference type="SAM" id="SignalP"/>
    </source>
</evidence>
<dbReference type="Pfam" id="PF07589">
    <property type="entry name" value="PEP-CTERM"/>
    <property type="match status" value="1"/>
</dbReference>
<proteinExistence type="predicted"/>
<evidence type="ECO:0000313" key="4">
    <source>
        <dbReference type="Proteomes" id="UP000663854"/>
    </source>
</evidence>
<feature type="domain" description="Ice-binding protein C-terminal" evidence="2">
    <location>
        <begin position="245"/>
        <end position="269"/>
    </location>
</feature>
<sequence length="271" mass="26959">MKFQLKAMVAALAFSAVSMSAQAAIDLGSTGNGSFVLSLWNQASGTSATFDLGVNYSSFSDLTSGSINLAAGNYASAWNTFNAASTTGTTLWSIFAGDVGLLGGETARTAGAYGFYTTSNSLNLDTLPATQSVFNVIKNMDTYIGANNNLGNHNSVANGASTASLNEAAGAGSVYGTGAAGGAGPASGAAFGSSQQIVHVLNGAATRTESLPPTASFAANATGANYTFTLSSAGLLSVGGNVTTPVPEADSYAMLLAGLGVIGLVARRRKA</sequence>
<reference evidence="3" key="1">
    <citation type="submission" date="2021-02" db="EMBL/GenBank/DDBJ databases">
        <authorList>
            <person name="Nowell W R."/>
        </authorList>
    </citation>
    <scope>NUCLEOTIDE SEQUENCE</scope>
</reference>
<evidence type="ECO:0000313" key="3">
    <source>
        <dbReference type="EMBL" id="CAF0849813.1"/>
    </source>
</evidence>
<feature type="signal peptide" evidence="1">
    <location>
        <begin position="1"/>
        <end position="23"/>
    </location>
</feature>
<dbReference type="EMBL" id="CAJNOH010000081">
    <property type="protein sequence ID" value="CAF0849813.1"/>
    <property type="molecule type" value="Genomic_DNA"/>
</dbReference>
<feature type="chain" id="PRO_5032539429" description="Ice-binding protein C-terminal domain-containing protein" evidence="1">
    <location>
        <begin position="24"/>
        <end position="271"/>
    </location>
</feature>
<organism evidence="3 4">
    <name type="scientific">Rotaria sordida</name>
    <dbReference type="NCBI Taxonomy" id="392033"/>
    <lineage>
        <taxon>Eukaryota</taxon>
        <taxon>Metazoa</taxon>
        <taxon>Spiralia</taxon>
        <taxon>Gnathifera</taxon>
        <taxon>Rotifera</taxon>
        <taxon>Eurotatoria</taxon>
        <taxon>Bdelloidea</taxon>
        <taxon>Philodinida</taxon>
        <taxon>Philodinidae</taxon>
        <taxon>Rotaria</taxon>
    </lineage>
</organism>
<accession>A0A813WDM9</accession>
<gene>
    <name evidence="3" type="ORF">PYM288_LOCUS7005</name>
</gene>
<dbReference type="Proteomes" id="UP000663854">
    <property type="component" value="Unassembled WGS sequence"/>
</dbReference>
<dbReference type="AlphaFoldDB" id="A0A813WDM9"/>
<protein>
    <recommendedName>
        <fullName evidence="2">Ice-binding protein C-terminal domain-containing protein</fullName>
    </recommendedName>
</protein>
<name>A0A813WDM9_9BILA</name>